<evidence type="ECO:0000259" key="2">
    <source>
        <dbReference type="PROSITE" id="PS00028"/>
    </source>
</evidence>
<reference evidence="3 4" key="1">
    <citation type="journal article" date="2016" name="Mol. Biol. Evol.">
        <title>Comparative Genomics of Early-Diverging Mushroom-Forming Fungi Provides Insights into the Origins of Lignocellulose Decay Capabilities.</title>
        <authorList>
            <person name="Nagy L.G."/>
            <person name="Riley R."/>
            <person name="Tritt A."/>
            <person name="Adam C."/>
            <person name="Daum C."/>
            <person name="Floudas D."/>
            <person name="Sun H."/>
            <person name="Yadav J.S."/>
            <person name="Pangilinan J."/>
            <person name="Larsson K.H."/>
            <person name="Matsuura K."/>
            <person name="Barry K."/>
            <person name="Labutti K."/>
            <person name="Kuo R."/>
            <person name="Ohm R.A."/>
            <person name="Bhattacharya S.S."/>
            <person name="Shirouzu T."/>
            <person name="Yoshinaga Y."/>
            <person name="Martin F.M."/>
            <person name="Grigoriev I.V."/>
            <person name="Hibbett D.S."/>
        </authorList>
    </citation>
    <scope>NUCLEOTIDE SEQUENCE [LARGE SCALE GENOMIC DNA]</scope>
    <source>
        <strain evidence="3 4">HHB9708</strain>
    </source>
</reference>
<feature type="compositionally biased region" description="Polar residues" evidence="1">
    <location>
        <begin position="190"/>
        <end position="214"/>
    </location>
</feature>
<dbReference type="EMBL" id="KV419396">
    <property type="protein sequence ID" value="KZS97734.1"/>
    <property type="molecule type" value="Genomic_DNA"/>
</dbReference>
<sequence>MSAPESFPCRWDWCRESLGSLQELAEHVKHEHLDLTPYVRKEDVSMLRGIEEGKSRSTDTSMHVEHQSSGAFVSLSAINASQMSPAPTPLPPSPGLRIHAVHTLPHSSNSSIAPSNLSITQESSTELPSHLNPAMEPVGSQHSGSQNHATALASSEFFPSEPSQHISDALVGGVHDQEPPTEFWYHKPDTPQTQQFPIPDTSPVQSSFPSQGLLTQAPFHDYPSSYDTQPYYSSPPP</sequence>
<feature type="domain" description="C2H2-type" evidence="2">
    <location>
        <begin position="9"/>
        <end position="32"/>
    </location>
</feature>
<dbReference type="GO" id="GO:0008270">
    <property type="term" value="F:zinc ion binding"/>
    <property type="evidence" value="ECO:0007669"/>
    <property type="project" value="InterPro"/>
</dbReference>
<name>A0A164ZI71_9AGAM</name>
<feature type="compositionally biased region" description="Polar residues" evidence="1">
    <location>
        <begin position="225"/>
        <end position="237"/>
    </location>
</feature>
<accession>A0A164ZI71</accession>
<feature type="region of interest" description="Disordered" evidence="1">
    <location>
        <begin position="106"/>
        <end position="130"/>
    </location>
</feature>
<keyword evidence="4" id="KW-1185">Reference proteome</keyword>
<dbReference type="PROSITE" id="PS00028">
    <property type="entry name" value="ZINC_FINGER_C2H2_1"/>
    <property type="match status" value="1"/>
</dbReference>
<dbReference type="Proteomes" id="UP000076722">
    <property type="component" value="Unassembled WGS sequence"/>
</dbReference>
<evidence type="ECO:0000313" key="4">
    <source>
        <dbReference type="Proteomes" id="UP000076722"/>
    </source>
</evidence>
<dbReference type="STRING" id="1314777.A0A164ZI71"/>
<dbReference type="OrthoDB" id="3270241at2759"/>
<dbReference type="InterPro" id="IPR013087">
    <property type="entry name" value="Znf_C2H2_type"/>
</dbReference>
<dbReference type="InterPro" id="IPR048420">
    <property type="entry name" value="Zap1-like_Znf1"/>
</dbReference>
<gene>
    <name evidence="3" type="ORF">SISNIDRAFT_481628</name>
</gene>
<proteinExistence type="predicted"/>
<protein>
    <recommendedName>
        <fullName evidence="2">C2H2-type domain-containing protein</fullName>
    </recommendedName>
</protein>
<dbReference type="AlphaFoldDB" id="A0A164ZI71"/>
<organism evidence="3 4">
    <name type="scientific">Sistotremastrum niveocremeum HHB9708</name>
    <dbReference type="NCBI Taxonomy" id="1314777"/>
    <lineage>
        <taxon>Eukaryota</taxon>
        <taxon>Fungi</taxon>
        <taxon>Dikarya</taxon>
        <taxon>Basidiomycota</taxon>
        <taxon>Agaricomycotina</taxon>
        <taxon>Agaricomycetes</taxon>
        <taxon>Sistotremastrales</taxon>
        <taxon>Sistotremastraceae</taxon>
        <taxon>Sertulicium</taxon>
        <taxon>Sertulicium niveocremeum</taxon>
    </lineage>
</organism>
<evidence type="ECO:0000313" key="3">
    <source>
        <dbReference type="EMBL" id="KZS97734.1"/>
    </source>
</evidence>
<feature type="region of interest" description="Disordered" evidence="1">
    <location>
        <begin position="172"/>
        <end position="237"/>
    </location>
</feature>
<dbReference type="Pfam" id="PF21816">
    <property type="entry name" value="Zap1_zf1"/>
    <property type="match status" value="1"/>
</dbReference>
<evidence type="ECO:0000256" key="1">
    <source>
        <dbReference type="SAM" id="MobiDB-lite"/>
    </source>
</evidence>
<feature type="compositionally biased region" description="Low complexity" evidence="1">
    <location>
        <begin position="106"/>
        <end position="119"/>
    </location>
</feature>